<evidence type="ECO:0000313" key="2">
    <source>
        <dbReference type="EMBL" id="VUZ41151.1"/>
    </source>
</evidence>
<proteinExistence type="predicted"/>
<feature type="transmembrane region" description="Helical" evidence="1">
    <location>
        <begin position="44"/>
        <end position="63"/>
    </location>
</feature>
<dbReference type="Proteomes" id="UP000321570">
    <property type="component" value="Unassembled WGS sequence"/>
</dbReference>
<gene>
    <name evidence="2" type="ORF">WMSIL1_LOCUS2046</name>
</gene>
<keyword evidence="1" id="KW-0812">Transmembrane</keyword>
<feature type="non-terminal residue" evidence="2">
    <location>
        <position position="1"/>
    </location>
</feature>
<evidence type="ECO:0000256" key="1">
    <source>
        <dbReference type="SAM" id="Phobius"/>
    </source>
</evidence>
<keyword evidence="1" id="KW-0472">Membrane</keyword>
<reference evidence="2 3" key="1">
    <citation type="submission" date="2019-07" db="EMBL/GenBank/DDBJ databases">
        <authorList>
            <person name="Jastrzebski P J."/>
            <person name="Paukszto L."/>
            <person name="Jastrzebski P J."/>
        </authorList>
    </citation>
    <scope>NUCLEOTIDE SEQUENCE [LARGE SCALE GENOMIC DNA]</scope>
    <source>
        <strain evidence="2 3">WMS-il1</strain>
    </source>
</reference>
<accession>A0A564Y1P6</accession>
<keyword evidence="1" id="KW-1133">Transmembrane helix</keyword>
<dbReference type="AlphaFoldDB" id="A0A564Y1P6"/>
<protein>
    <submittedName>
        <fullName evidence="2">Uncharacterized protein</fullName>
    </submittedName>
</protein>
<organism evidence="2 3">
    <name type="scientific">Hymenolepis diminuta</name>
    <name type="common">Rat tapeworm</name>
    <dbReference type="NCBI Taxonomy" id="6216"/>
    <lineage>
        <taxon>Eukaryota</taxon>
        <taxon>Metazoa</taxon>
        <taxon>Spiralia</taxon>
        <taxon>Lophotrochozoa</taxon>
        <taxon>Platyhelminthes</taxon>
        <taxon>Cestoda</taxon>
        <taxon>Eucestoda</taxon>
        <taxon>Cyclophyllidea</taxon>
        <taxon>Hymenolepididae</taxon>
        <taxon>Hymenolepis</taxon>
    </lineage>
</organism>
<keyword evidence="3" id="KW-1185">Reference proteome</keyword>
<dbReference type="EMBL" id="CABIJS010000051">
    <property type="protein sequence ID" value="VUZ41151.1"/>
    <property type="molecule type" value="Genomic_DNA"/>
</dbReference>
<evidence type="ECO:0000313" key="3">
    <source>
        <dbReference type="Proteomes" id="UP000321570"/>
    </source>
</evidence>
<name>A0A564Y1P6_HYMDI</name>
<sequence length="103" mass="11583">KSQSGNQAVQPPPTTVDCLLLANPNSVLPRHFPLVPPNNARPMLVLRPPLMILYSLPILFISFHSKHSYICYTTFLPVPIRTLSHFRCGRSVTSPSRLTDYVQ</sequence>